<gene>
    <name evidence="2" type="ORF">SAMN05216464_105308</name>
</gene>
<keyword evidence="3" id="KW-1185">Reference proteome</keyword>
<dbReference type="Pfam" id="PF14022">
    <property type="entry name" value="DUF4238"/>
    <property type="match status" value="1"/>
</dbReference>
<dbReference type="InterPro" id="IPR025332">
    <property type="entry name" value="DUF4238"/>
</dbReference>
<reference evidence="2 3" key="1">
    <citation type="submission" date="2016-10" db="EMBL/GenBank/DDBJ databases">
        <authorList>
            <person name="de Groot N.N."/>
        </authorList>
    </citation>
    <scope>NUCLEOTIDE SEQUENCE [LARGE SCALE GENOMIC DNA]</scope>
    <source>
        <strain evidence="2 3">47C3B</strain>
    </source>
</reference>
<protein>
    <recommendedName>
        <fullName evidence="4">DUF4238 domain-containing protein</fullName>
    </recommendedName>
</protein>
<evidence type="ECO:0000256" key="1">
    <source>
        <dbReference type="SAM" id="Coils"/>
    </source>
</evidence>
<evidence type="ECO:0008006" key="4">
    <source>
        <dbReference type="Google" id="ProtNLM"/>
    </source>
</evidence>
<feature type="coiled-coil region" evidence="1">
    <location>
        <begin position="115"/>
        <end position="170"/>
    </location>
</feature>
<dbReference type="OrthoDB" id="669645at2"/>
<name>A0A1G7C6M8_9SPHI</name>
<dbReference type="AlphaFoldDB" id="A0A1G7C6M8"/>
<dbReference type="RefSeq" id="WP_091149871.1">
    <property type="nucleotide sequence ID" value="NZ_FNAI01000005.1"/>
</dbReference>
<evidence type="ECO:0000313" key="2">
    <source>
        <dbReference type="EMBL" id="SDE34968.1"/>
    </source>
</evidence>
<accession>A0A1G7C6M8</accession>
<sequence>MNEPIHQHFVPRSYLKNFAIEENGHFLVDSEMRGSKGPIPMNIKSICAKKNLYTFPDDNGDKYALERFYGREVDGVYPEVYKILTDPTTFNISEETKRKILNTILSLFFRTPKFLDRKNDQLTKLLDRIEQTVTNPDEEIVLRSKKGVEFKFLKKDIAEARQTLKQQNKQDFLIDHFGEWQKFVDFKLNCGIEVIKVDSDVPLITSDNPVLVMDMKGKLNGDNVFSTENILEIPIDREHYVIIYPQILNDKDDQYRIFRSTRDKYFAAGVNLRTEQNSELRIIGQHGDLQTHLDSQNTLGALTSENVKAMSVTIEKAAGGQELMDLFAEHGTPYCQAVADKVKEMRKNKIWNNDQMLGKLILGLAQRGFWTV</sequence>
<dbReference type="Proteomes" id="UP000199072">
    <property type="component" value="Unassembled WGS sequence"/>
</dbReference>
<proteinExistence type="predicted"/>
<dbReference type="STRING" id="1391627.SAMN05216464_105308"/>
<evidence type="ECO:0000313" key="3">
    <source>
        <dbReference type="Proteomes" id="UP000199072"/>
    </source>
</evidence>
<organism evidence="2 3">
    <name type="scientific">Mucilaginibacter pineti</name>
    <dbReference type="NCBI Taxonomy" id="1391627"/>
    <lineage>
        <taxon>Bacteria</taxon>
        <taxon>Pseudomonadati</taxon>
        <taxon>Bacteroidota</taxon>
        <taxon>Sphingobacteriia</taxon>
        <taxon>Sphingobacteriales</taxon>
        <taxon>Sphingobacteriaceae</taxon>
        <taxon>Mucilaginibacter</taxon>
    </lineage>
</organism>
<dbReference type="EMBL" id="FNAI01000005">
    <property type="protein sequence ID" value="SDE34968.1"/>
    <property type="molecule type" value="Genomic_DNA"/>
</dbReference>
<keyword evidence="1" id="KW-0175">Coiled coil</keyword>